<feature type="region of interest" description="Disordered" evidence="1">
    <location>
        <begin position="55"/>
        <end position="79"/>
    </location>
</feature>
<evidence type="ECO:0000313" key="3">
    <source>
        <dbReference type="EMBL" id="CAG8438356.1"/>
    </source>
</evidence>
<protein>
    <submittedName>
        <fullName evidence="3">4788_t:CDS:1</fullName>
    </submittedName>
</protein>
<feature type="compositionally biased region" description="Basic and acidic residues" evidence="1">
    <location>
        <begin position="55"/>
        <end position="67"/>
    </location>
</feature>
<gene>
    <name evidence="3" type="ORF">AGERDE_LOCUS856</name>
</gene>
<comment type="caution">
    <text evidence="3">The sequence shown here is derived from an EMBL/GenBank/DDBJ whole genome shotgun (WGS) entry which is preliminary data.</text>
</comment>
<proteinExistence type="predicted"/>
<dbReference type="OrthoDB" id="2284165at2759"/>
<feature type="signal peptide" evidence="2">
    <location>
        <begin position="1"/>
        <end position="30"/>
    </location>
</feature>
<reference evidence="3" key="1">
    <citation type="submission" date="2021-06" db="EMBL/GenBank/DDBJ databases">
        <authorList>
            <person name="Kallberg Y."/>
            <person name="Tangrot J."/>
            <person name="Rosling A."/>
        </authorList>
    </citation>
    <scope>NUCLEOTIDE SEQUENCE</scope>
    <source>
        <strain evidence="3">MT106</strain>
    </source>
</reference>
<dbReference type="InterPro" id="IPR031459">
    <property type="entry name" value="Coa2"/>
</dbReference>
<sequence>MHDAAQKSRLTTSLFTTVALFAVFTVAAQGLLPCPAIDDAQRRALLEERSRLRRRLQEQNDLKREKSGSGQEGNEDKKVVVVVMPRRNNISINE</sequence>
<accession>A0A9N8V1M0</accession>
<name>A0A9N8V1M0_9GLOM</name>
<dbReference type="Proteomes" id="UP000789831">
    <property type="component" value="Unassembled WGS sequence"/>
</dbReference>
<dbReference type="EMBL" id="CAJVPL010000048">
    <property type="protein sequence ID" value="CAG8438356.1"/>
    <property type="molecule type" value="Genomic_DNA"/>
</dbReference>
<evidence type="ECO:0000313" key="4">
    <source>
        <dbReference type="Proteomes" id="UP000789831"/>
    </source>
</evidence>
<dbReference type="GO" id="GO:0005739">
    <property type="term" value="C:mitochondrion"/>
    <property type="evidence" value="ECO:0007669"/>
    <property type="project" value="GOC"/>
</dbReference>
<keyword evidence="4" id="KW-1185">Reference proteome</keyword>
<feature type="chain" id="PRO_5040426299" evidence="2">
    <location>
        <begin position="31"/>
        <end position="94"/>
    </location>
</feature>
<evidence type="ECO:0000256" key="1">
    <source>
        <dbReference type="SAM" id="MobiDB-lite"/>
    </source>
</evidence>
<organism evidence="3 4">
    <name type="scientific">Ambispora gerdemannii</name>
    <dbReference type="NCBI Taxonomy" id="144530"/>
    <lineage>
        <taxon>Eukaryota</taxon>
        <taxon>Fungi</taxon>
        <taxon>Fungi incertae sedis</taxon>
        <taxon>Mucoromycota</taxon>
        <taxon>Glomeromycotina</taxon>
        <taxon>Glomeromycetes</taxon>
        <taxon>Archaeosporales</taxon>
        <taxon>Ambisporaceae</taxon>
        <taxon>Ambispora</taxon>
    </lineage>
</organism>
<dbReference type="AlphaFoldDB" id="A0A9N8V1M0"/>
<dbReference type="GO" id="GO:0033617">
    <property type="term" value="P:mitochondrial respiratory chain complex IV assembly"/>
    <property type="evidence" value="ECO:0007669"/>
    <property type="project" value="InterPro"/>
</dbReference>
<dbReference type="Pfam" id="PF17051">
    <property type="entry name" value="COA2"/>
    <property type="match status" value="1"/>
</dbReference>
<keyword evidence="2" id="KW-0732">Signal</keyword>
<evidence type="ECO:0000256" key="2">
    <source>
        <dbReference type="SAM" id="SignalP"/>
    </source>
</evidence>